<dbReference type="PANTHER" id="PTHR46311:SF5">
    <property type="entry name" value="EF-HAND DOMAIN-CONTAINING PROTEIN"/>
    <property type="match status" value="1"/>
</dbReference>
<dbReference type="Proteomes" id="UP000748531">
    <property type="component" value="Unassembled WGS sequence"/>
</dbReference>
<dbReference type="GO" id="GO:0032588">
    <property type="term" value="C:trans-Golgi network membrane"/>
    <property type="evidence" value="ECO:0007669"/>
    <property type="project" value="TreeGrafter"/>
</dbReference>
<comment type="caution">
    <text evidence="4">The sequence shown here is derived from an EMBL/GenBank/DDBJ whole genome shotgun (WGS) entry which is preliminary data.</text>
</comment>
<evidence type="ECO:0000256" key="2">
    <source>
        <dbReference type="ARBA" id="ARBA00022837"/>
    </source>
</evidence>
<evidence type="ECO:0000259" key="3">
    <source>
        <dbReference type="PROSITE" id="PS50222"/>
    </source>
</evidence>
<reference evidence="4" key="1">
    <citation type="submission" date="2019-05" db="EMBL/GenBank/DDBJ databases">
        <title>Annotation for the trematode Paragonimus heterotremus.</title>
        <authorList>
            <person name="Choi Y.-J."/>
        </authorList>
    </citation>
    <scope>NUCLEOTIDE SEQUENCE</scope>
    <source>
        <strain evidence="4">LC</strain>
    </source>
</reference>
<evidence type="ECO:0000313" key="4">
    <source>
        <dbReference type="EMBL" id="KAF5404152.1"/>
    </source>
</evidence>
<evidence type="ECO:0000256" key="1">
    <source>
        <dbReference type="ARBA" id="ARBA00022737"/>
    </source>
</evidence>
<keyword evidence="5" id="KW-1185">Reference proteome</keyword>
<dbReference type="InterPro" id="IPR018247">
    <property type="entry name" value="EF_Hand_1_Ca_BS"/>
</dbReference>
<dbReference type="InterPro" id="IPR002048">
    <property type="entry name" value="EF_hand_dom"/>
</dbReference>
<dbReference type="SMART" id="SM00054">
    <property type="entry name" value="EFh"/>
    <property type="match status" value="2"/>
</dbReference>
<keyword evidence="2" id="KW-0106">Calcium</keyword>
<sequence length="78" mass="9308">MNEKKVEELFKMIDRNGNGKISRGELRRFLRYSKYKLPTEILDVYFARLDLNGDGEITLDELKLALSHRRRRRGPRTI</sequence>
<dbReference type="CDD" id="cd00051">
    <property type="entry name" value="EFh"/>
    <property type="match status" value="1"/>
</dbReference>
<proteinExistence type="predicted"/>
<dbReference type="SUPFAM" id="SSF47473">
    <property type="entry name" value="EF-hand"/>
    <property type="match status" value="1"/>
</dbReference>
<dbReference type="Pfam" id="PF13499">
    <property type="entry name" value="EF-hand_7"/>
    <property type="match status" value="1"/>
</dbReference>
<name>A0A8J4X223_9TREM</name>
<keyword evidence="1" id="KW-0677">Repeat</keyword>
<dbReference type="InterPro" id="IPR011992">
    <property type="entry name" value="EF-hand-dom_pair"/>
</dbReference>
<dbReference type="OrthoDB" id="293868at2759"/>
<feature type="domain" description="EF-hand" evidence="3">
    <location>
        <begin position="1"/>
        <end position="36"/>
    </location>
</feature>
<dbReference type="PANTHER" id="PTHR46311">
    <property type="entry name" value="CALCIUM-BINDING PROTEIN 8-RELATED"/>
    <property type="match status" value="1"/>
</dbReference>
<dbReference type="AlphaFoldDB" id="A0A8J4X223"/>
<dbReference type="PROSITE" id="PS00018">
    <property type="entry name" value="EF_HAND_1"/>
    <property type="match status" value="2"/>
</dbReference>
<feature type="domain" description="EF-hand" evidence="3">
    <location>
        <begin position="37"/>
        <end position="72"/>
    </location>
</feature>
<dbReference type="EMBL" id="LUCH01000862">
    <property type="protein sequence ID" value="KAF5404152.1"/>
    <property type="molecule type" value="Genomic_DNA"/>
</dbReference>
<protein>
    <recommendedName>
        <fullName evidence="3">EF-hand domain-containing protein</fullName>
    </recommendedName>
</protein>
<accession>A0A8J4X223</accession>
<organism evidence="4 5">
    <name type="scientific">Paragonimus heterotremus</name>
    <dbReference type="NCBI Taxonomy" id="100268"/>
    <lineage>
        <taxon>Eukaryota</taxon>
        <taxon>Metazoa</taxon>
        <taxon>Spiralia</taxon>
        <taxon>Lophotrochozoa</taxon>
        <taxon>Platyhelminthes</taxon>
        <taxon>Trematoda</taxon>
        <taxon>Digenea</taxon>
        <taxon>Plagiorchiida</taxon>
        <taxon>Troglotremata</taxon>
        <taxon>Troglotrematidae</taxon>
        <taxon>Paragonimus</taxon>
    </lineage>
</organism>
<dbReference type="GO" id="GO:0005509">
    <property type="term" value="F:calcium ion binding"/>
    <property type="evidence" value="ECO:0007669"/>
    <property type="project" value="InterPro"/>
</dbReference>
<evidence type="ECO:0000313" key="5">
    <source>
        <dbReference type="Proteomes" id="UP000748531"/>
    </source>
</evidence>
<dbReference type="Gene3D" id="1.10.238.10">
    <property type="entry name" value="EF-hand"/>
    <property type="match status" value="1"/>
</dbReference>
<gene>
    <name evidence="4" type="ORF">PHET_02455</name>
</gene>
<dbReference type="PROSITE" id="PS50222">
    <property type="entry name" value="EF_HAND_2"/>
    <property type="match status" value="2"/>
</dbReference>
<dbReference type="InterPro" id="IPR051111">
    <property type="entry name" value="Ca-binding_regulatory"/>
</dbReference>